<reference evidence="1 2" key="1">
    <citation type="submission" date="2022-04" db="EMBL/GenBank/DDBJ databases">
        <title>Genome sequence of C. roseum typestrain.</title>
        <authorList>
            <person name="Poehlein A."/>
            <person name="Schoch T."/>
            <person name="Duerre P."/>
            <person name="Daniel R."/>
        </authorList>
    </citation>
    <scope>NUCLEOTIDE SEQUENCE [LARGE SCALE GENOMIC DNA]</scope>
    <source>
        <strain evidence="1 2">DSM 7320</strain>
    </source>
</reference>
<dbReference type="PANTHER" id="PTHR43072">
    <property type="entry name" value="N-ACETYLTRANSFERASE"/>
    <property type="match status" value="1"/>
</dbReference>
<protein>
    <submittedName>
        <fullName evidence="1">Uncharacterized protein</fullName>
    </submittedName>
</protein>
<dbReference type="GO" id="GO:0016747">
    <property type="term" value="F:acyltransferase activity, transferring groups other than amino-acyl groups"/>
    <property type="evidence" value="ECO:0007669"/>
    <property type="project" value="InterPro"/>
</dbReference>
<dbReference type="PROSITE" id="PS51186">
    <property type="entry name" value="GNAT"/>
    <property type="match status" value="1"/>
</dbReference>
<evidence type="ECO:0000313" key="2">
    <source>
        <dbReference type="Proteomes" id="UP000190951"/>
    </source>
</evidence>
<dbReference type="SUPFAM" id="SSF55729">
    <property type="entry name" value="Acyl-CoA N-acyltransferases (Nat)"/>
    <property type="match status" value="1"/>
</dbReference>
<accession>A0A1S8LF83</accession>
<proteinExistence type="predicted"/>
<dbReference type="CDD" id="cd04301">
    <property type="entry name" value="NAT_SF"/>
    <property type="match status" value="1"/>
</dbReference>
<dbReference type="AlphaFoldDB" id="A0A1S8LF83"/>
<dbReference type="STRING" id="84029.CROST_09930"/>
<dbReference type="Gene3D" id="3.40.630.30">
    <property type="match status" value="1"/>
</dbReference>
<gene>
    <name evidence="1" type="ORF">CROST_031210</name>
</gene>
<dbReference type="InterPro" id="IPR000182">
    <property type="entry name" value="GNAT_dom"/>
</dbReference>
<dbReference type="Pfam" id="PF00583">
    <property type="entry name" value="Acetyltransf_1"/>
    <property type="match status" value="1"/>
</dbReference>
<keyword evidence="2" id="KW-1185">Reference proteome</keyword>
<name>A0A1S8LF83_9CLOT</name>
<dbReference type="InterPro" id="IPR016181">
    <property type="entry name" value="Acyl_CoA_acyltransferase"/>
</dbReference>
<dbReference type="KEGG" id="crw:CROST_031210"/>
<evidence type="ECO:0000313" key="1">
    <source>
        <dbReference type="EMBL" id="URZ12399.1"/>
    </source>
</evidence>
<sequence>MYVLIINKIIQRGCYILIIEKLKFQDIMELLELYKELMPFEIEYEKSARVYKEITENENYILLVAKEENEILGSMLGIRCKSLLESFLVIEAVIVKEKIRGKGVGRKLMEKMDEFAKEKNCAYAILVSSDFREEAHKFYERLGFKDGVKGFRKLYY</sequence>
<dbReference type="EMBL" id="CP096983">
    <property type="protein sequence ID" value="URZ12399.1"/>
    <property type="molecule type" value="Genomic_DNA"/>
</dbReference>
<dbReference type="Proteomes" id="UP000190951">
    <property type="component" value="Chromosome"/>
</dbReference>
<organism evidence="1 2">
    <name type="scientific">Clostridium felsineum</name>
    <dbReference type="NCBI Taxonomy" id="36839"/>
    <lineage>
        <taxon>Bacteria</taxon>
        <taxon>Bacillati</taxon>
        <taxon>Bacillota</taxon>
        <taxon>Clostridia</taxon>
        <taxon>Eubacteriales</taxon>
        <taxon>Clostridiaceae</taxon>
        <taxon>Clostridium</taxon>
    </lineage>
</organism>